<keyword evidence="1" id="KW-1133">Transmembrane helix</keyword>
<dbReference type="KEGG" id="wch:wcw_1534"/>
<dbReference type="Proteomes" id="UP000001505">
    <property type="component" value="Chromosome"/>
</dbReference>
<evidence type="ECO:0000313" key="2">
    <source>
        <dbReference type="EMBL" id="ADI38883.1"/>
    </source>
</evidence>
<keyword evidence="1" id="KW-0812">Transmembrane</keyword>
<protein>
    <submittedName>
        <fullName evidence="2">Putative membrane protein</fullName>
    </submittedName>
</protein>
<keyword evidence="1" id="KW-0472">Membrane</keyword>
<dbReference type="HOGENOM" id="CLU_169622_1_0_0"/>
<gene>
    <name evidence="2" type="ordered locus">wcw_1534</name>
</gene>
<keyword evidence="3" id="KW-1185">Reference proteome</keyword>
<dbReference type="eggNOG" id="ENOG5033G56">
    <property type="taxonomic scope" value="Bacteria"/>
</dbReference>
<sequence>MNVLSLVISLISGAIGGNIAGSSLSQKNLGPIVNTIAGLIGGGAGDFLLKAFGVITAATAVGNGAATGNELDISQILASIGAGGVSGGVLTAIITFLKGAVKK</sequence>
<proteinExistence type="predicted"/>
<dbReference type="EMBL" id="CP001928">
    <property type="protein sequence ID" value="ADI38883.1"/>
    <property type="molecule type" value="Genomic_DNA"/>
</dbReference>
<accession>D6YS38</accession>
<reference evidence="2 3" key="1">
    <citation type="journal article" date="2010" name="PLoS ONE">
        <title>The Waddlia genome: a window into chlamydial biology.</title>
        <authorList>
            <person name="Bertelli C."/>
            <person name="Collyn F."/>
            <person name="Croxatto A."/>
            <person name="Ruckert C."/>
            <person name="Polkinghorne A."/>
            <person name="Kebbi-Beghdadi C."/>
            <person name="Goesmann A."/>
            <person name="Vaughan L."/>
            <person name="Greub G."/>
        </authorList>
    </citation>
    <scope>NUCLEOTIDE SEQUENCE [LARGE SCALE GENOMIC DNA]</scope>
    <source>
        <strain evidence="3">ATCC VR-1470 / WSU 86-1044</strain>
    </source>
</reference>
<dbReference type="RefSeq" id="WP_013182591.1">
    <property type="nucleotide sequence ID" value="NC_014225.1"/>
</dbReference>
<dbReference type="AlphaFoldDB" id="D6YS38"/>
<feature type="transmembrane region" description="Helical" evidence="1">
    <location>
        <begin position="76"/>
        <end position="97"/>
    </location>
</feature>
<organism evidence="2 3">
    <name type="scientific">Waddlia chondrophila (strain ATCC VR-1470 / WSU 86-1044)</name>
    <dbReference type="NCBI Taxonomy" id="716544"/>
    <lineage>
        <taxon>Bacteria</taxon>
        <taxon>Pseudomonadati</taxon>
        <taxon>Chlamydiota</taxon>
        <taxon>Chlamydiia</taxon>
        <taxon>Parachlamydiales</taxon>
        <taxon>Waddliaceae</taxon>
        <taxon>Waddlia</taxon>
    </lineage>
</organism>
<name>D6YS38_WADCW</name>
<evidence type="ECO:0000256" key="1">
    <source>
        <dbReference type="SAM" id="Phobius"/>
    </source>
</evidence>
<evidence type="ECO:0000313" key="3">
    <source>
        <dbReference type="Proteomes" id="UP000001505"/>
    </source>
</evidence>